<evidence type="ECO:0000313" key="8">
    <source>
        <dbReference type="Proteomes" id="UP000000310"/>
    </source>
</evidence>
<dbReference type="EMBL" id="CP002545">
    <property type="protein sequence ID" value="ADY50965.1"/>
    <property type="molecule type" value="Genomic_DNA"/>
</dbReference>
<dbReference type="InterPro" id="IPR004670">
    <property type="entry name" value="NhaA"/>
</dbReference>
<comment type="similarity">
    <text evidence="6">Belongs to the NhaA Na(+)/H(+) (TC 2.A.33) antiporter family.</text>
</comment>
<dbReference type="RefSeq" id="WP_013631468.1">
    <property type="nucleotide sequence ID" value="NC_015177.1"/>
</dbReference>
<feature type="transmembrane region" description="Helical" evidence="6">
    <location>
        <begin position="60"/>
        <end position="80"/>
    </location>
</feature>
<feature type="transmembrane region" description="Helical" evidence="6">
    <location>
        <begin position="100"/>
        <end position="120"/>
    </location>
</feature>
<dbReference type="OrthoDB" id="9808135at2"/>
<dbReference type="STRING" id="762903.Pedsa_0383"/>
<feature type="transmembrane region" description="Helical" evidence="6">
    <location>
        <begin position="332"/>
        <end position="353"/>
    </location>
</feature>
<comment type="catalytic activity">
    <reaction evidence="6">
        <text>Na(+)(in) + 2 H(+)(out) = Na(+)(out) + 2 H(+)(in)</text>
        <dbReference type="Rhea" id="RHEA:29251"/>
        <dbReference type="ChEBI" id="CHEBI:15378"/>
        <dbReference type="ChEBI" id="CHEBI:29101"/>
    </reaction>
</comment>
<keyword evidence="4 6" id="KW-1133">Transmembrane helix</keyword>
<dbReference type="InterPro" id="IPR023171">
    <property type="entry name" value="Na/H_antiporter_dom_sf"/>
</dbReference>
<dbReference type="GO" id="GO:0006885">
    <property type="term" value="P:regulation of pH"/>
    <property type="evidence" value="ECO:0007669"/>
    <property type="project" value="UniProtKB-UniRule"/>
</dbReference>
<dbReference type="AlphaFoldDB" id="F0S548"/>
<feature type="transmembrane region" description="Helical" evidence="6">
    <location>
        <begin position="158"/>
        <end position="181"/>
    </location>
</feature>
<comment type="subcellular location">
    <subcellularLocation>
        <location evidence="1 6">Cell inner membrane</location>
        <topology evidence="1 6">Multi-pass membrane protein</topology>
    </subcellularLocation>
</comment>
<keyword evidence="6" id="KW-0915">Sodium</keyword>
<proteinExistence type="inferred from homology"/>
<feature type="transmembrane region" description="Helical" evidence="6">
    <location>
        <begin position="21"/>
        <end position="40"/>
    </location>
</feature>
<feature type="transmembrane region" description="Helical" evidence="6">
    <location>
        <begin position="132"/>
        <end position="149"/>
    </location>
</feature>
<keyword evidence="6" id="KW-0813">Transport</keyword>
<evidence type="ECO:0000256" key="5">
    <source>
        <dbReference type="ARBA" id="ARBA00023136"/>
    </source>
</evidence>
<feature type="transmembrane region" description="Helical" evidence="6">
    <location>
        <begin position="292"/>
        <end position="316"/>
    </location>
</feature>
<keyword evidence="6" id="KW-0739">Sodium transport</keyword>
<feature type="transmembrane region" description="Helical" evidence="6">
    <location>
        <begin position="218"/>
        <end position="242"/>
    </location>
</feature>
<name>F0S548_PSESL</name>
<dbReference type="GO" id="GO:0015385">
    <property type="term" value="F:sodium:proton antiporter activity"/>
    <property type="evidence" value="ECO:0007669"/>
    <property type="project" value="UniProtKB-UniRule"/>
</dbReference>
<sequence>MSKLINLSAFRNFFKSQSAGGIILICCVILSLAIANSPLGKPFENLLETEIGYHSDNLHLKYPILLWINDGLMAIFFLLVGLEIKRELVEGELSSVKKALLPIFAAIGGMLIPAGIYTIFNSQTDASHGWGIPMATDIAFAIAILSVLGNRVPLALKVFLTALAIVDDLGAIIVVAVFYTSELHTHYLPYIAGLILVLGILNYFNVKKVYLYLIPGAFLWYFVHSFGVHATIAGVVTAFFLPTTPDATESPLEKLEHLLSKPVNFLIMPLFAFANTNIKFEPIMLEGVFEGLSLGIILGLFLGKPIGITLLSYIAVKLNICSLPNGTSWKQIYALGILGGIGFTMSIFIALLSFKNPEYQTQAKFSILIASCISGLVGFLVLKNLSTDKTKTS</sequence>
<evidence type="ECO:0000256" key="1">
    <source>
        <dbReference type="ARBA" id="ARBA00004429"/>
    </source>
</evidence>
<evidence type="ECO:0000256" key="4">
    <source>
        <dbReference type="ARBA" id="ARBA00022989"/>
    </source>
</evidence>
<protein>
    <recommendedName>
        <fullName evidence="6">Na(+)/H(+) antiporter NhaA</fullName>
    </recommendedName>
    <alternativeName>
        <fullName evidence="6">Sodium/proton antiporter NhaA</fullName>
    </alternativeName>
</protein>
<keyword evidence="6" id="KW-0406">Ion transport</keyword>
<keyword evidence="6" id="KW-0050">Antiport</keyword>
<keyword evidence="3 6" id="KW-0812">Transmembrane</keyword>
<dbReference type="NCBIfam" id="TIGR00773">
    <property type="entry name" value="NhaA"/>
    <property type="match status" value="1"/>
</dbReference>
<feature type="transmembrane region" description="Helical" evidence="6">
    <location>
        <begin position="262"/>
        <end position="280"/>
    </location>
</feature>
<dbReference type="Gene3D" id="1.20.1530.10">
    <property type="entry name" value="Na+/H+ antiporter like domain"/>
    <property type="match status" value="1"/>
</dbReference>
<dbReference type="GO" id="GO:0005886">
    <property type="term" value="C:plasma membrane"/>
    <property type="evidence" value="ECO:0007669"/>
    <property type="project" value="UniProtKB-SubCell"/>
</dbReference>
<gene>
    <name evidence="6" type="primary">nhaA</name>
    <name evidence="7" type="ordered locus">Pedsa_0383</name>
</gene>
<keyword evidence="5 6" id="KW-0472">Membrane</keyword>
<accession>F0S548</accession>
<keyword evidence="8" id="KW-1185">Reference proteome</keyword>
<dbReference type="NCBIfam" id="NF007112">
    <property type="entry name" value="PRK09561.1"/>
    <property type="match status" value="1"/>
</dbReference>
<dbReference type="PANTHER" id="PTHR30341">
    <property type="entry name" value="SODIUM ION/PROTON ANTIPORTER NHAA-RELATED"/>
    <property type="match status" value="1"/>
</dbReference>
<dbReference type="PANTHER" id="PTHR30341:SF0">
    <property type="entry name" value="NA(+)_H(+) ANTIPORTER NHAA"/>
    <property type="match status" value="1"/>
</dbReference>
<feature type="transmembrane region" description="Helical" evidence="6">
    <location>
        <begin position="365"/>
        <end position="382"/>
    </location>
</feature>
<evidence type="ECO:0000256" key="2">
    <source>
        <dbReference type="ARBA" id="ARBA00022475"/>
    </source>
</evidence>
<comment type="function">
    <text evidence="6">Na(+)/H(+) antiporter that extrudes sodium in exchange for external protons.</text>
</comment>
<keyword evidence="2 6" id="KW-1003">Cell membrane</keyword>
<evidence type="ECO:0000313" key="7">
    <source>
        <dbReference type="EMBL" id="ADY50965.1"/>
    </source>
</evidence>
<evidence type="ECO:0000256" key="6">
    <source>
        <dbReference type="HAMAP-Rule" id="MF_01844"/>
    </source>
</evidence>
<reference evidence="7 8" key="1">
    <citation type="journal article" date="2011" name="Stand. Genomic Sci.">
        <title>Complete genome sequence of the gliding, heparinolytic Pedobacter saltans type strain (113).</title>
        <authorList>
            <person name="Liolios K."/>
            <person name="Sikorski J."/>
            <person name="Lu M."/>
            <person name="Nolan M."/>
            <person name="Lapidus A."/>
            <person name="Lucas S."/>
            <person name="Hammon N."/>
            <person name="Deshpande S."/>
            <person name="Cheng J.F."/>
            <person name="Tapia R."/>
            <person name="Han C."/>
            <person name="Goodwin L."/>
            <person name="Pitluck S."/>
            <person name="Huntemann M."/>
            <person name="Ivanova N."/>
            <person name="Pagani I."/>
            <person name="Mavromatis K."/>
            <person name="Ovchinikova G."/>
            <person name="Pati A."/>
            <person name="Chen A."/>
            <person name="Palaniappan K."/>
            <person name="Land M."/>
            <person name="Hauser L."/>
            <person name="Brambilla E.M."/>
            <person name="Kotsyurbenko O."/>
            <person name="Rohde M."/>
            <person name="Tindall B.J."/>
            <person name="Abt B."/>
            <person name="Goker M."/>
            <person name="Detter J.C."/>
            <person name="Woyke T."/>
            <person name="Bristow J."/>
            <person name="Eisen J.A."/>
            <person name="Markowitz V."/>
            <person name="Hugenholtz P."/>
            <person name="Klenk H.P."/>
            <person name="Kyrpides N.C."/>
        </authorList>
    </citation>
    <scope>NUCLEOTIDE SEQUENCE [LARGE SCALE GENOMIC DNA]</scope>
    <source>
        <strain evidence="8">ATCC 51119 / DSM 12145 / JCM 21818 / LMG 10337 / NBRC 100064 / NCIMB 13643</strain>
    </source>
</reference>
<dbReference type="NCBIfam" id="NF007111">
    <property type="entry name" value="PRK09560.1"/>
    <property type="match status" value="1"/>
</dbReference>
<dbReference type="eggNOG" id="COG3004">
    <property type="taxonomic scope" value="Bacteria"/>
</dbReference>
<organism evidence="7 8">
    <name type="scientific">Pseudopedobacter saltans (strain ATCC 51119 / DSM 12145 / JCM 21818 / CCUG 39354 / LMG 10337 / NBRC 100064 / NCIMB 13643)</name>
    <name type="common">Pedobacter saltans</name>
    <dbReference type="NCBI Taxonomy" id="762903"/>
    <lineage>
        <taxon>Bacteria</taxon>
        <taxon>Pseudomonadati</taxon>
        <taxon>Bacteroidota</taxon>
        <taxon>Sphingobacteriia</taxon>
        <taxon>Sphingobacteriales</taxon>
        <taxon>Sphingobacteriaceae</taxon>
        <taxon>Pseudopedobacter</taxon>
    </lineage>
</organism>
<dbReference type="Proteomes" id="UP000000310">
    <property type="component" value="Chromosome"/>
</dbReference>
<dbReference type="KEGG" id="psn:Pedsa_0383"/>
<reference evidence="8" key="2">
    <citation type="submission" date="2011-02" db="EMBL/GenBank/DDBJ databases">
        <title>The complete genome of Pedobacter saltans DSM 12145.</title>
        <authorList>
            <consortium name="US DOE Joint Genome Institute (JGI-PGF)"/>
            <person name="Lucas S."/>
            <person name="Copeland A."/>
            <person name="Lapidus A."/>
            <person name="Bruce D."/>
            <person name="Goodwin L."/>
            <person name="Pitluck S."/>
            <person name="Kyrpides N."/>
            <person name="Mavromatis K."/>
            <person name="Pagani I."/>
            <person name="Ivanova N."/>
            <person name="Ovchinnikova G."/>
            <person name="Lu M."/>
            <person name="Detter J.C."/>
            <person name="Han C."/>
            <person name="Land M."/>
            <person name="Hauser L."/>
            <person name="Markowitz V."/>
            <person name="Cheng J.-F."/>
            <person name="Hugenholtz P."/>
            <person name="Woyke T."/>
            <person name="Wu D."/>
            <person name="Tindall B."/>
            <person name="Pomrenke H.G."/>
            <person name="Brambilla E."/>
            <person name="Klenk H.-P."/>
            <person name="Eisen J.A."/>
        </authorList>
    </citation>
    <scope>NUCLEOTIDE SEQUENCE [LARGE SCALE GENOMIC DNA]</scope>
    <source>
        <strain evidence="8">ATCC 51119 / DSM 12145 / JCM 21818 / LMG 10337 / NBRC 100064 / NCIMB 13643</strain>
    </source>
</reference>
<evidence type="ECO:0000256" key="3">
    <source>
        <dbReference type="ARBA" id="ARBA00022692"/>
    </source>
</evidence>
<feature type="transmembrane region" description="Helical" evidence="6">
    <location>
        <begin position="187"/>
        <end position="206"/>
    </location>
</feature>
<dbReference type="HAMAP" id="MF_01844">
    <property type="entry name" value="NhaA"/>
    <property type="match status" value="1"/>
</dbReference>
<dbReference type="HOGENOM" id="CLU_015803_1_0_10"/>
<dbReference type="Pfam" id="PF06965">
    <property type="entry name" value="Na_H_antiport_1"/>
    <property type="match status" value="1"/>
</dbReference>
<keyword evidence="6" id="KW-0997">Cell inner membrane</keyword>